<gene>
    <name evidence="2" type="ORF">PVK06_031406</name>
</gene>
<accession>A0ABR0NQY6</accession>
<proteinExistence type="predicted"/>
<comment type="caution">
    <text evidence="2">The sequence shown here is derived from an EMBL/GenBank/DDBJ whole genome shotgun (WGS) entry which is preliminary data.</text>
</comment>
<feature type="region of interest" description="Disordered" evidence="1">
    <location>
        <begin position="78"/>
        <end position="158"/>
    </location>
</feature>
<feature type="compositionally biased region" description="Acidic residues" evidence="1">
    <location>
        <begin position="114"/>
        <end position="123"/>
    </location>
</feature>
<evidence type="ECO:0000256" key="1">
    <source>
        <dbReference type="SAM" id="MobiDB-lite"/>
    </source>
</evidence>
<dbReference type="Proteomes" id="UP001358586">
    <property type="component" value="Chromosome 9"/>
</dbReference>
<dbReference type="EMBL" id="JARKNE010000009">
    <property type="protein sequence ID" value="KAK5803757.1"/>
    <property type="molecule type" value="Genomic_DNA"/>
</dbReference>
<feature type="compositionally biased region" description="Acidic residues" evidence="1">
    <location>
        <begin position="131"/>
        <end position="146"/>
    </location>
</feature>
<feature type="compositionally biased region" description="Basic and acidic residues" evidence="1">
    <location>
        <begin position="147"/>
        <end position="158"/>
    </location>
</feature>
<sequence>MVVPSKEGLFESFLGKVANKFQGQSRYHRICPAQIFAHLESLGPEGAIDSLRDGVDAQIGSTDVAVQDTSIPNILHPEAETCTNTNGNTNVVINSSTNANISRMTPHSSTEKGNEDEDEDGGEDKDKDEGRDEDVYEGRGEDEEDEKNDHYQEEELEP</sequence>
<name>A0ABR0NQY6_GOSAR</name>
<organism evidence="2 3">
    <name type="scientific">Gossypium arboreum</name>
    <name type="common">Tree cotton</name>
    <name type="synonym">Gossypium nanking</name>
    <dbReference type="NCBI Taxonomy" id="29729"/>
    <lineage>
        <taxon>Eukaryota</taxon>
        <taxon>Viridiplantae</taxon>
        <taxon>Streptophyta</taxon>
        <taxon>Embryophyta</taxon>
        <taxon>Tracheophyta</taxon>
        <taxon>Spermatophyta</taxon>
        <taxon>Magnoliopsida</taxon>
        <taxon>eudicotyledons</taxon>
        <taxon>Gunneridae</taxon>
        <taxon>Pentapetalae</taxon>
        <taxon>rosids</taxon>
        <taxon>malvids</taxon>
        <taxon>Malvales</taxon>
        <taxon>Malvaceae</taxon>
        <taxon>Malvoideae</taxon>
        <taxon>Gossypium</taxon>
    </lineage>
</organism>
<evidence type="ECO:0000313" key="2">
    <source>
        <dbReference type="EMBL" id="KAK5803757.1"/>
    </source>
</evidence>
<protein>
    <submittedName>
        <fullName evidence="2">Uncharacterized protein</fullName>
    </submittedName>
</protein>
<feature type="compositionally biased region" description="Low complexity" evidence="1">
    <location>
        <begin position="80"/>
        <end position="101"/>
    </location>
</feature>
<evidence type="ECO:0000313" key="3">
    <source>
        <dbReference type="Proteomes" id="UP001358586"/>
    </source>
</evidence>
<keyword evidence="3" id="KW-1185">Reference proteome</keyword>
<reference evidence="2 3" key="1">
    <citation type="submission" date="2023-03" db="EMBL/GenBank/DDBJ databases">
        <title>WGS of Gossypium arboreum.</title>
        <authorList>
            <person name="Yu D."/>
        </authorList>
    </citation>
    <scope>NUCLEOTIDE SEQUENCE [LARGE SCALE GENOMIC DNA]</scope>
    <source>
        <tissue evidence="2">Leaf</tissue>
    </source>
</reference>